<keyword evidence="2" id="KW-1185">Reference proteome</keyword>
<proteinExistence type="predicted"/>
<accession>A0A812R624</accession>
<organism evidence="1 2">
    <name type="scientific">Symbiodinium necroappetens</name>
    <dbReference type="NCBI Taxonomy" id="1628268"/>
    <lineage>
        <taxon>Eukaryota</taxon>
        <taxon>Sar</taxon>
        <taxon>Alveolata</taxon>
        <taxon>Dinophyceae</taxon>
        <taxon>Suessiales</taxon>
        <taxon>Symbiodiniaceae</taxon>
        <taxon>Symbiodinium</taxon>
    </lineage>
</organism>
<sequence>APLLWETLLQRELWPSTLILMGGARRHAPNLLPDLLKAFHLWGAAAVASRAIRGPEPWPLLDWGFFFQRSFLDSRVLDLSACARHPEVAVANFYMKGVGLRVLGSSKGSAGGRKKLAPSFATCRSSLRSSGVEPSFAFPPERRVLFVVLPVHFMLSHLDLALRLVALQTRLPDDVVLAASDE</sequence>
<dbReference type="Proteomes" id="UP000601435">
    <property type="component" value="Unassembled WGS sequence"/>
</dbReference>
<gene>
    <name evidence="1" type="ORF">SNEC2469_LOCUS11556</name>
</gene>
<reference evidence="1" key="1">
    <citation type="submission" date="2021-02" db="EMBL/GenBank/DDBJ databases">
        <authorList>
            <person name="Dougan E. K."/>
            <person name="Rhodes N."/>
            <person name="Thang M."/>
            <person name="Chan C."/>
        </authorList>
    </citation>
    <scope>NUCLEOTIDE SEQUENCE</scope>
</reference>
<dbReference type="EMBL" id="CAJNJA010018363">
    <property type="protein sequence ID" value="CAE7421201.1"/>
    <property type="molecule type" value="Genomic_DNA"/>
</dbReference>
<evidence type="ECO:0000313" key="2">
    <source>
        <dbReference type="Proteomes" id="UP000601435"/>
    </source>
</evidence>
<protein>
    <submittedName>
        <fullName evidence="1">Uncharacterized protein</fullName>
    </submittedName>
</protein>
<dbReference type="AlphaFoldDB" id="A0A812R624"/>
<dbReference type="OrthoDB" id="10309940at2759"/>
<feature type="non-terminal residue" evidence="1">
    <location>
        <position position="182"/>
    </location>
</feature>
<feature type="non-terminal residue" evidence="1">
    <location>
        <position position="1"/>
    </location>
</feature>
<evidence type="ECO:0000313" key="1">
    <source>
        <dbReference type="EMBL" id="CAE7421201.1"/>
    </source>
</evidence>
<comment type="caution">
    <text evidence="1">The sequence shown here is derived from an EMBL/GenBank/DDBJ whole genome shotgun (WGS) entry which is preliminary data.</text>
</comment>
<name>A0A812R624_9DINO</name>